<protein>
    <submittedName>
        <fullName evidence="1">Uncharacterized protein</fullName>
    </submittedName>
</protein>
<gene>
    <name evidence="1" type="ORF">D7Y13_22675</name>
</gene>
<dbReference type="EMBL" id="RAWI01000184">
    <property type="protein sequence ID" value="RKI03211.1"/>
    <property type="molecule type" value="Genomic_DNA"/>
</dbReference>
<keyword evidence="2" id="KW-1185">Reference proteome</keyword>
<comment type="caution">
    <text evidence="1">The sequence shown here is derived from an EMBL/GenBank/DDBJ whole genome shotgun (WGS) entry which is preliminary data.</text>
</comment>
<dbReference type="Proteomes" id="UP000278907">
    <property type="component" value="Unassembled WGS sequence"/>
</dbReference>
<accession>A0ABX9QG65</accession>
<organism evidence="1 2">
    <name type="scientific">Corallococcus praedator</name>
    <dbReference type="NCBI Taxonomy" id="2316724"/>
    <lineage>
        <taxon>Bacteria</taxon>
        <taxon>Pseudomonadati</taxon>
        <taxon>Myxococcota</taxon>
        <taxon>Myxococcia</taxon>
        <taxon>Myxococcales</taxon>
        <taxon>Cystobacterineae</taxon>
        <taxon>Myxococcaceae</taxon>
        <taxon>Corallococcus</taxon>
    </lineage>
</organism>
<evidence type="ECO:0000313" key="2">
    <source>
        <dbReference type="Proteomes" id="UP000278907"/>
    </source>
</evidence>
<reference evidence="1 2" key="1">
    <citation type="submission" date="2018-09" db="EMBL/GenBank/DDBJ databases">
        <authorList>
            <person name="Livingstone P.G."/>
            <person name="Whitworth D.E."/>
        </authorList>
    </citation>
    <scope>NUCLEOTIDE SEQUENCE [LARGE SCALE GENOMIC DNA]</scope>
    <source>
        <strain evidence="1 2">CA031B</strain>
    </source>
</reference>
<name>A0ABX9QG65_9BACT</name>
<proteinExistence type="predicted"/>
<evidence type="ECO:0000313" key="1">
    <source>
        <dbReference type="EMBL" id="RKI03211.1"/>
    </source>
</evidence>
<sequence length="162" mass="17591">MTFLAGLCACAAAQQTPPGGVHDSLDVRVLNIVDEQGRTRIRLGAPLPDPQGMKRKYKAVGIQLLNAEGKEVGGIGMMDETNSRALCFDTEDGYESLCLGLFKEQPSVYLMVKGKDRISLSVDHDVARVAVSDAEEKPRLLLTVDKDGKTHVEGLTPPQENR</sequence>